<evidence type="ECO:0000256" key="12">
    <source>
        <dbReference type="PIRSR" id="PIRSR000099-2"/>
    </source>
</evidence>
<dbReference type="STRING" id="341036.SAMN05660649_05071"/>
<dbReference type="OrthoDB" id="9805269at2"/>
<evidence type="ECO:0000256" key="5">
    <source>
        <dbReference type="ARBA" id="ARBA00022723"/>
    </source>
</evidence>
<feature type="binding site" evidence="9 12">
    <location>
        <position position="204"/>
    </location>
    <ligand>
        <name>NAD(+)</name>
        <dbReference type="ChEBI" id="CHEBI:57540"/>
    </ligand>
</feature>
<dbReference type="FunFam" id="3.40.50.1980:FF:000001">
    <property type="entry name" value="Histidinol dehydrogenase"/>
    <property type="match status" value="1"/>
</dbReference>
<dbReference type="InterPro" id="IPR022695">
    <property type="entry name" value="Histidinol_DH_monofunct"/>
</dbReference>
<evidence type="ECO:0000313" key="14">
    <source>
        <dbReference type="EMBL" id="SFH40026.1"/>
    </source>
</evidence>
<keyword evidence="9" id="KW-0028">Amino-acid biosynthesis</keyword>
<evidence type="ECO:0000256" key="11">
    <source>
        <dbReference type="PIRSR" id="PIRSR000099-1"/>
    </source>
</evidence>
<dbReference type="Gene3D" id="3.40.50.1980">
    <property type="entry name" value="Nitrogenase molybdenum iron protein domain"/>
    <property type="match status" value="2"/>
</dbReference>
<dbReference type="InterPro" id="IPR001692">
    <property type="entry name" value="Histidinol_DH_CS"/>
</dbReference>
<dbReference type="GO" id="GO:0004399">
    <property type="term" value="F:histidinol dehydrogenase activity"/>
    <property type="evidence" value="ECO:0007669"/>
    <property type="project" value="UniProtKB-UniRule"/>
</dbReference>
<dbReference type="GO" id="GO:0005737">
    <property type="term" value="C:cytoplasm"/>
    <property type="evidence" value="ECO:0007669"/>
    <property type="project" value="TreeGrafter"/>
</dbReference>
<comment type="similarity">
    <text evidence="3 9 10 13">Belongs to the histidinol dehydrogenase family.</text>
</comment>
<evidence type="ECO:0000256" key="6">
    <source>
        <dbReference type="ARBA" id="ARBA00022833"/>
    </source>
</evidence>
<dbReference type="HAMAP" id="MF_01024">
    <property type="entry name" value="HisD"/>
    <property type="match status" value="1"/>
</dbReference>
<protein>
    <recommendedName>
        <fullName evidence="4 9">Histidinol dehydrogenase</fullName>
        <shortName evidence="9">HDH</shortName>
        <ecNumber evidence="4 9">1.1.1.23</ecNumber>
    </recommendedName>
</protein>
<evidence type="ECO:0000256" key="10">
    <source>
        <dbReference type="PIRNR" id="PIRNR000099"/>
    </source>
</evidence>
<accession>A0A1I2ZQY9</accession>
<dbReference type="PANTHER" id="PTHR21256:SF2">
    <property type="entry name" value="HISTIDINE BIOSYNTHESIS TRIFUNCTIONAL PROTEIN"/>
    <property type="match status" value="1"/>
</dbReference>
<dbReference type="GO" id="GO:0051287">
    <property type="term" value="F:NAD binding"/>
    <property type="evidence" value="ECO:0007669"/>
    <property type="project" value="InterPro"/>
</dbReference>
<dbReference type="PROSITE" id="PS00611">
    <property type="entry name" value="HISOL_DEHYDROGENASE"/>
    <property type="match status" value="1"/>
</dbReference>
<keyword evidence="15" id="KW-1185">Reference proteome</keyword>
<feature type="binding site" evidence="9 12">
    <location>
        <position position="118"/>
    </location>
    <ligand>
        <name>NAD(+)</name>
        <dbReference type="ChEBI" id="CHEBI:57540"/>
    </ligand>
</feature>
<name>A0A1I2ZQY9_9FIRM</name>
<proteinExistence type="inferred from homology"/>
<comment type="cofactor">
    <cofactor evidence="1">
        <name>Zn(2+)</name>
        <dbReference type="ChEBI" id="CHEBI:29105"/>
    </cofactor>
</comment>
<dbReference type="FunFam" id="3.40.50.1980:FF:000026">
    <property type="entry name" value="Histidinol dehydrogenase"/>
    <property type="match status" value="1"/>
</dbReference>
<comment type="catalytic activity">
    <reaction evidence="8 9">
        <text>L-histidinol + 2 NAD(+) + H2O = L-histidine + 2 NADH + 3 H(+)</text>
        <dbReference type="Rhea" id="RHEA:20641"/>
        <dbReference type="ChEBI" id="CHEBI:15377"/>
        <dbReference type="ChEBI" id="CHEBI:15378"/>
        <dbReference type="ChEBI" id="CHEBI:57540"/>
        <dbReference type="ChEBI" id="CHEBI:57595"/>
        <dbReference type="ChEBI" id="CHEBI:57699"/>
        <dbReference type="ChEBI" id="CHEBI:57945"/>
        <dbReference type="EC" id="1.1.1.23"/>
    </reaction>
</comment>
<evidence type="ECO:0000256" key="4">
    <source>
        <dbReference type="ARBA" id="ARBA00012965"/>
    </source>
</evidence>
<dbReference type="RefSeq" id="WP_092476113.1">
    <property type="nucleotide sequence ID" value="NZ_FOOX01000035.1"/>
</dbReference>
<evidence type="ECO:0000256" key="13">
    <source>
        <dbReference type="RuleBase" id="RU004175"/>
    </source>
</evidence>
<dbReference type="EC" id="1.1.1.23" evidence="4 9"/>
<dbReference type="PANTHER" id="PTHR21256">
    <property type="entry name" value="HISTIDINOL DEHYDROGENASE HDH"/>
    <property type="match status" value="1"/>
</dbReference>
<organism evidence="14 15">
    <name type="scientific">Desulfotruncus arcticus DSM 17038</name>
    <dbReference type="NCBI Taxonomy" id="1121424"/>
    <lineage>
        <taxon>Bacteria</taxon>
        <taxon>Bacillati</taxon>
        <taxon>Bacillota</taxon>
        <taxon>Clostridia</taxon>
        <taxon>Eubacteriales</taxon>
        <taxon>Desulfallaceae</taxon>
        <taxon>Desulfotruncus</taxon>
    </lineage>
</organism>
<dbReference type="PRINTS" id="PR00083">
    <property type="entry name" value="HOLDHDRGNASE"/>
</dbReference>
<evidence type="ECO:0000256" key="3">
    <source>
        <dbReference type="ARBA" id="ARBA00010178"/>
    </source>
</evidence>
<comment type="pathway">
    <text evidence="9">Amino-acid biosynthesis; L-histidine biosynthesis; L-histidine from 5-phospho-alpha-D-ribose 1-diphosphate: step 9/9.</text>
</comment>
<dbReference type="Pfam" id="PF00815">
    <property type="entry name" value="Histidinol_dh"/>
    <property type="match status" value="1"/>
</dbReference>
<dbReference type="Proteomes" id="UP000199337">
    <property type="component" value="Unassembled WGS sequence"/>
</dbReference>
<keyword evidence="7 9" id="KW-0560">Oxidoreductase</keyword>
<comment type="caution">
    <text evidence="9">Lacks conserved residue(s) required for the propagation of feature annotation.</text>
</comment>
<keyword evidence="5" id="KW-0479">Metal-binding</keyword>
<feature type="binding site" evidence="9 12">
    <location>
        <position position="181"/>
    </location>
    <ligand>
        <name>NAD(+)</name>
        <dbReference type="ChEBI" id="CHEBI:57540"/>
    </ligand>
</feature>
<dbReference type="Gene3D" id="1.20.5.1300">
    <property type="match status" value="1"/>
</dbReference>
<dbReference type="GO" id="GO:0000105">
    <property type="term" value="P:L-histidine biosynthetic process"/>
    <property type="evidence" value="ECO:0007669"/>
    <property type="project" value="UniProtKB-UniRule"/>
</dbReference>
<dbReference type="InterPro" id="IPR016161">
    <property type="entry name" value="Ald_DH/histidinol_DH"/>
</dbReference>
<feature type="active site" description="Proton acceptor" evidence="9 11">
    <location>
        <position position="317"/>
    </location>
</feature>
<dbReference type="UniPathway" id="UPA00031">
    <property type="reaction ID" value="UER00014"/>
</dbReference>
<sequence length="420" mass="45154">MIILKDVNKDPKKLEDVHSIVASILEQVKIEGDQALIELTKQYDRVELSVLKVPRKAFQKAYELVSGETIKSLEFAAEQIKYFAEHQLACLQPLKRCEHIPGVTLGHRLVPIKTCGAYIPAGRYPLPSTALMSIIPAKVAGVDKIIACSPPSKEFGTIHPAVLVAMDIAGVDEAYCMGGAQAIGAFTYGTESVPKVDIIVGPGNKYVTEAKRLVSGSVGIDMLAGPSEVLIIADESVPAQFVAVDLLAKCEHDPNSIAIFVTTSRKLAEEVQKSIKEELKTLGTAELAARTWADNGKIIIVDSMDEAVKISDELAPEHLQIMTENDDEIAGQLCNFGSLFIGKTAPVAFGDYVSGTNHTLPTLSCARFTNGVWVGTFIKVSSVQKVSMEGASRLAGVCSHLAGVEGLLAHQRSAELRRGY</sequence>
<evidence type="ECO:0000256" key="9">
    <source>
        <dbReference type="HAMAP-Rule" id="MF_01024"/>
    </source>
</evidence>
<feature type="active site" description="Proton acceptor" evidence="9 11">
    <location>
        <position position="318"/>
    </location>
</feature>
<evidence type="ECO:0000256" key="2">
    <source>
        <dbReference type="ARBA" id="ARBA00003850"/>
    </source>
</evidence>
<dbReference type="SUPFAM" id="SSF53720">
    <property type="entry name" value="ALDH-like"/>
    <property type="match status" value="1"/>
</dbReference>
<dbReference type="CDD" id="cd06572">
    <property type="entry name" value="Histidinol_dh"/>
    <property type="match status" value="1"/>
</dbReference>
<evidence type="ECO:0000256" key="1">
    <source>
        <dbReference type="ARBA" id="ARBA00001947"/>
    </source>
</evidence>
<keyword evidence="9" id="KW-0368">Histidine biosynthesis</keyword>
<evidence type="ECO:0000256" key="7">
    <source>
        <dbReference type="ARBA" id="ARBA00023002"/>
    </source>
</evidence>
<dbReference type="NCBIfam" id="TIGR00069">
    <property type="entry name" value="hisD"/>
    <property type="match status" value="1"/>
</dbReference>
<dbReference type="EMBL" id="FOOX01000035">
    <property type="protein sequence ID" value="SFH40026.1"/>
    <property type="molecule type" value="Genomic_DNA"/>
</dbReference>
<dbReference type="GO" id="GO:0046872">
    <property type="term" value="F:metal ion binding"/>
    <property type="evidence" value="ECO:0007669"/>
    <property type="project" value="UniProtKB-KW"/>
</dbReference>
<dbReference type="AlphaFoldDB" id="A0A1I2ZQY9"/>
<dbReference type="PIRSF" id="PIRSF000099">
    <property type="entry name" value="Histidinol_dh"/>
    <property type="match status" value="1"/>
</dbReference>
<dbReference type="InterPro" id="IPR012131">
    <property type="entry name" value="Hstdl_DH"/>
</dbReference>
<evidence type="ECO:0000256" key="8">
    <source>
        <dbReference type="ARBA" id="ARBA00049489"/>
    </source>
</evidence>
<keyword evidence="6" id="KW-0862">Zinc</keyword>
<reference evidence="15" key="1">
    <citation type="submission" date="2016-10" db="EMBL/GenBank/DDBJ databases">
        <authorList>
            <person name="Varghese N."/>
            <person name="Submissions S."/>
        </authorList>
    </citation>
    <scope>NUCLEOTIDE SEQUENCE [LARGE SCALE GENOMIC DNA]</scope>
    <source>
        <strain evidence="15">DSM 17038</strain>
    </source>
</reference>
<keyword evidence="9 12" id="KW-0520">NAD</keyword>
<evidence type="ECO:0000313" key="15">
    <source>
        <dbReference type="Proteomes" id="UP000199337"/>
    </source>
</evidence>
<comment type="function">
    <text evidence="2 9">Catalyzes the sequential NAD-dependent oxidations of L-histidinol to L-histidinaldehyde and then to L-histidine.</text>
</comment>
<gene>
    <name evidence="9" type="primary">hisD</name>
    <name evidence="14" type="ORF">SAMN05660649_05071</name>
</gene>